<sequence length="161" mass="17270">MGTYTVHARKWDGGWELRIVGAGVTWAPDLAHAVPVARAFVGDPAARVEVVPTVGGEADRLILRARRRVDTADEARRGAADAVAEAVRSLRGAAVDENDTARLLGLTLARVRELAAEAAPEERPPLRRVPPPRGRPTPAEEDRTASAEAGTDRPPDPRTPR</sequence>
<dbReference type="RefSeq" id="WP_270680542.1">
    <property type="nucleotide sequence ID" value="NZ_JAQFWP010000066.1"/>
</dbReference>
<proteinExistence type="predicted"/>
<keyword evidence="3" id="KW-1185">Reference proteome</keyword>
<dbReference type="EMBL" id="JAQFWP010000066">
    <property type="protein sequence ID" value="MDA2807925.1"/>
    <property type="molecule type" value="Genomic_DNA"/>
</dbReference>
<reference evidence="2" key="1">
    <citation type="submission" date="2023-01" db="EMBL/GenBank/DDBJ databases">
        <title>Draft genome sequence of Nocardiopsis sp. LSu2-4 isolated from halophytes.</title>
        <authorList>
            <person name="Duangmal K."/>
            <person name="Chantavorakit T."/>
        </authorList>
    </citation>
    <scope>NUCLEOTIDE SEQUENCE</scope>
    <source>
        <strain evidence="2">LSu2-4</strain>
    </source>
</reference>
<dbReference type="Proteomes" id="UP001165685">
    <property type="component" value="Unassembled WGS sequence"/>
</dbReference>
<organism evidence="2 3">
    <name type="scientific">Nocardiopsis suaedae</name>
    <dbReference type="NCBI Taxonomy" id="3018444"/>
    <lineage>
        <taxon>Bacteria</taxon>
        <taxon>Bacillati</taxon>
        <taxon>Actinomycetota</taxon>
        <taxon>Actinomycetes</taxon>
        <taxon>Streptosporangiales</taxon>
        <taxon>Nocardiopsidaceae</taxon>
        <taxon>Nocardiopsis</taxon>
    </lineage>
</organism>
<feature type="compositionally biased region" description="Basic and acidic residues" evidence="1">
    <location>
        <begin position="138"/>
        <end position="161"/>
    </location>
</feature>
<accession>A0ABT4TTB0</accession>
<feature type="compositionally biased region" description="Basic and acidic residues" evidence="1">
    <location>
        <begin position="115"/>
        <end position="125"/>
    </location>
</feature>
<gene>
    <name evidence="2" type="ORF">O4U47_25665</name>
</gene>
<evidence type="ECO:0000313" key="2">
    <source>
        <dbReference type="EMBL" id="MDA2807925.1"/>
    </source>
</evidence>
<protein>
    <submittedName>
        <fullName evidence="2">Uncharacterized protein</fullName>
    </submittedName>
</protein>
<evidence type="ECO:0000313" key="3">
    <source>
        <dbReference type="Proteomes" id="UP001165685"/>
    </source>
</evidence>
<feature type="region of interest" description="Disordered" evidence="1">
    <location>
        <begin position="115"/>
        <end position="161"/>
    </location>
</feature>
<name>A0ABT4TTB0_9ACTN</name>
<evidence type="ECO:0000256" key="1">
    <source>
        <dbReference type="SAM" id="MobiDB-lite"/>
    </source>
</evidence>
<comment type="caution">
    <text evidence="2">The sequence shown here is derived from an EMBL/GenBank/DDBJ whole genome shotgun (WGS) entry which is preliminary data.</text>
</comment>